<accession>A0A9D4HLP8</accession>
<dbReference type="AlphaFoldDB" id="A0A9D4HLP8"/>
<dbReference type="Proteomes" id="UP000828390">
    <property type="component" value="Unassembled WGS sequence"/>
</dbReference>
<proteinExistence type="predicted"/>
<keyword evidence="2" id="KW-1185">Reference proteome</keyword>
<protein>
    <submittedName>
        <fullName evidence="1">Uncharacterized protein</fullName>
    </submittedName>
</protein>
<reference evidence="1" key="1">
    <citation type="journal article" date="2019" name="bioRxiv">
        <title>The Genome of the Zebra Mussel, Dreissena polymorpha: A Resource for Invasive Species Research.</title>
        <authorList>
            <person name="McCartney M.A."/>
            <person name="Auch B."/>
            <person name="Kono T."/>
            <person name="Mallez S."/>
            <person name="Zhang Y."/>
            <person name="Obille A."/>
            <person name="Becker A."/>
            <person name="Abrahante J.E."/>
            <person name="Garbe J."/>
            <person name="Badalamenti J.P."/>
            <person name="Herman A."/>
            <person name="Mangelson H."/>
            <person name="Liachko I."/>
            <person name="Sullivan S."/>
            <person name="Sone E.D."/>
            <person name="Koren S."/>
            <person name="Silverstein K.A.T."/>
            <person name="Beckman K.B."/>
            <person name="Gohl D.M."/>
        </authorList>
    </citation>
    <scope>NUCLEOTIDE SEQUENCE</scope>
    <source>
        <strain evidence="1">Duluth1</strain>
        <tissue evidence="1">Whole animal</tissue>
    </source>
</reference>
<organism evidence="1 2">
    <name type="scientific">Dreissena polymorpha</name>
    <name type="common">Zebra mussel</name>
    <name type="synonym">Mytilus polymorpha</name>
    <dbReference type="NCBI Taxonomy" id="45954"/>
    <lineage>
        <taxon>Eukaryota</taxon>
        <taxon>Metazoa</taxon>
        <taxon>Spiralia</taxon>
        <taxon>Lophotrochozoa</taxon>
        <taxon>Mollusca</taxon>
        <taxon>Bivalvia</taxon>
        <taxon>Autobranchia</taxon>
        <taxon>Heteroconchia</taxon>
        <taxon>Euheterodonta</taxon>
        <taxon>Imparidentia</taxon>
        <taxon>Neoheterodontei</taxon>
        <taxon>Myida</taxon>
        <taxon>Dreissenoidea</taxon>
        <taxon>Dreissenidae</taxon>
        <taxon>Dreissena</taxon>
    </lineage>
</organism>
<dbReference type="EMBL" id="JAIWYP010000012">
    <property type="protein sequence ID" value="KAH3724059.1"/>
    <property type="molecule type" value="Genomic_DNA"/>
</dbReference>
<gene>
    <name evidence="1" type="ORF">DPMN_049861</name>
</gene>
<evidence type="ECO:0000313" key="2">
    <source>
        <dbReference type="Proteomes" id="UP000828390"/>
    </source>
</evidence>
<comment type="caution">
    <text evidence="1">The sequence shown here is derived from an EMBL/GenBank/DDBJ whole genome shotgun (WGS) entry which is preliminary data.</text>
</comment>
<reference evidence="1" key="2">
    <citation type="submission" date="2020-11" db="EMBL/GenBank/DDBJ databases">
        <authorList>
            <person name="McCartney M.A."/>
            <person name="Auch B."/>
            <person name="Kono T."/>
            <person name="Mallez S."/>
            <person name="Becker A."/>
            <person name="Gohl D.M."/>
            <person name="Silverstein K.A.T."/>
            <person name="Koren S."/>
            <person name="Bechman K.B."/>
            <person name="Herman A."/>
            <person name="Abrahante J.E."/>
            <person name="Garbe J."/>
        </authorList>
    </citation>
    <scope>NUCLEOTIDE SEQUENCE</scope>
    <source>
        <strain evidence="1">Duluth1</strain>
        <tissue evidence="1">Whole animal</tissue>
    </source>
</reference>
<name>A0A9D4HLP8_DREPO</name>
<sequence>MAEKFHDADEPLRISAYRFADDDGKFVDANPIFTGDVASLSADDAKKCRDRCFKWLLAGWY</sequence>
<evidence type="ECO:0000313" key="1">
    <source>
        <dbReference type="EMBL" id="KAH3724059.1"/>
    </source>
</evidence>